<sequence>MRRLPIIPFEKKSAVSPNDAMDMLFEVFEDKYPKMIAEDTEKWFFQLNWPTDLAWYVDPNLISVLSDYKVDNVGSLPDYCIFEKTDNIHIIVSMFHSKAILAATGAINNNFKINSIIHIDDHSDLMAPMLFYKRGQIKSSLFQDVIKFEDAKLIEKCIEHGVIGIGSFLSAFAIMTEPGSIFHIKQPLSDYRGPIYSLHPKVESLNIGGKQISRTFLEKVENNDKGLWKYQNIGDLAVINGNLGNVWLDIDLDYFSNRYNKDSDWKKNINLDPSKDEVFQLMQKTLEKIINSKWTKDVRVLSISYSPGFFPSEYFIAAKNTFIEPLIAFFKSK</sequence>
<organism evidence="1 2">
    <name type="scientific">Paenibacillus planticolens</name>
    <dbReference type="NCBI Taxonomy" id="2654976"/>
    <lineage>
        <taxon>Bacteria</taxon>
        <taxon>Bacillati</taxon>
        <taxon>Bacillota</taxon>
        <taxon>Bacilli</taxon>
        <taxon>Bacillales</taxon>
        <taxon>Paenibacillaceae</taxon>
        <taxon>Paenibacillus</taxon>
    </lineage>
</organism>
<name>A0ABX1ZJ53_9BACL</name>
<dbReference type="Proteomes" id="UP000618579">
    <property type="component" value="Unassembled WGS sequence"/>
</dbReference>
<accession>A0ABX1ZJ53</accession>
<dbReference type="RefSeq" id="WP_171682362.1">
    <property type="nucleotide sequence ID" value="NZ_WHNZ01000013.1"/>
</dbReference>
<evidence type="ECO:0008006" key="3">
    <source>
        <dbReference type="Google" id="ProtNLM"/>
    </source>
</evidence>
<proteinExistence type="predicted"/>
<dbReference type="EMBL" id="WHNZ01000013">
    <property type="protein sequence ID" value="NOU99482.1"/>
    <property type="molecule type" value="Genomic_DNA"/>
</dbReference>
<evidence type="ECO:0000313" key="1">
    <source>
        <dbReference type="EMBL" id="NOU99482.1"/>
    </source>
</evidence>
<keyword evidence="2" id="KW-1185">Reference proteome</keyword>
<reference evidence="1 2" key="1">
    <citation type="submission" date="2019-10" db="EMBL/GenBank/DDBJ databases">
        <title>Description of Paenibacillus pedi sp. nov.</title>
        <authorList>
            <person name="Carlier A."/>
            <person name="Qi S."/>
        </authorList>
    </citation>
    <scope>NUCLEOTIDE SEQUENCE [LARGE SCALE GENOMIC DNA]</scope>
    <source>
        <strain evidence="1 2">LMG 31457</strain>
    </source>
</reference>
<protein>
    <recommendedName>
        <fullName evidence="3">Arginase</fullName>
    </recommendedName>
</protein>
<comment type="caution">
    <text evidence="1">The sequence shown here is derived from an EMBL/GenBank/DDBJ whole genome shotgun (WGS) entry which is preliminary data.</text>
</comment>
<gene>
    <name evidence="1" type="ORF">GC097_05505</name>
</gene>
<evidence type="ECO:0000313" key="2">
    <source>
        <dbReference type="Proteomes" id="UP000618579"/>
    </source>
</evidence>